<protein>
    <submittedName>
        <fullName evidence="2">Uncharacterized protein</fullName>
    </submittedName>
</protein>
<accession>A0AAV6JLD4</accession>
<dbReference type="AlphaFoldDB" id="A0AAV6JLD4"/>
<dbReference type="Proteomes" id="UP000823749">
    <property type="component" value="Chromosome 7"/>
</dbReference>
<evidence type="ECO:0000256" key="1">
    <source>
        <dbReference type="SAM" id="MobiDB-lite"/>
    </source>
</evidence>
<sequence>MKLFAPKTSGDDLVPIRGESAPEFPSAGRGSVAEGNRYKAHFDFSHRMLLLRIHLPVNDEFALEIAGEYEKLI</sequence>
<feature type="region of interest" description="Disordered" evidence="1">
    <location>
        <begin position="1"/>
        <end position="30"/>
    </location>
</feature>
<reference evidence="2" key="1">
    <citation type="submission" date="2020-08" db="EMBL/GenBank/DDBJ databases">
        <title>Plant Genome Project.</title>
        <authorList>
            <person name="Zhang R.-G."/>
        </authorList>
    </citation>
    <scope>NUCLEOTIDE SEQUENCE</scope>
    <source>
        <strain evidence="2">WSP0</strain>
        <tissue evidence="2">Leaf</tissue>
    </source>
</reference>
<keyword evidence="3" id="KW-1185">Reference proteome</keyword>
<dbReference type="EMBL" id="JACTNZ010000007">
    <property type="protein sequence ID" value="KAG5541523.1"/>
    <property type="molecule type" value="Genomic_DNA"/>
</dbReference>
<evidence type="ECO:0000313" key="2">
    <source>
        <dbReference type="EMBL" id="KAG5541523.1"/>
    </source>
</evidence>
<organism evidence="2 3">
    <name type="scientific">Rhododendron griersonianum</name>
    <dbReference type="NCBI Taxonomy" id="479676"/>
    <lineage>
        <taxon>Eukaryota</taxon>
        <taxon>Viridiplantae</taxon>
        <taxon>Streptophyta</taxon>
        <taxon>Embryophyta</taxon>
        <taxon>Tracheophyta</taxon>
        <taxon>Spermatophyta</taxon>
        <taxon>Magnoliopsida</taxon>
        <taxon>eudicotyledons</taxon>
        <taxon>Gunneridae</taxon>
        <taxon>Pentapetalae</taxon>
        <taxon>asterids</taxon>
        <taxon>Ericales</taxon>
        <taxon>Ericaceae</taxon>
        <taxon>Ericoideae</taxon>
        <taxon>Rhodoreae</taxon>
        <taxon>Rhododendron</taxon>
    </lineage>
</organism>
<comment type="caution">
    <text evidence="2">The sequence shown here is derived from an EMBL/GenBank/DDBJ whole genome shotgun (WGS) entry which is preliminary data.</text>
</comment>
<name>A0AAV6JLD4_9ERIC</name>
<proteinExistence type="predicted"/>
<evidence type="ECO:0000313" key="3">
    <source>
        <dbReference type="Proteomes" id="UP000823749"/>
    </source>
</evidence>
<gene>
    <name evidence="2" type="ORF">RHGRI_021378</name>
</gene>